<dbReference type="PANTHER" id="PTHR13568:SF4">
    <property type="entry name" value="TRANSMEMBRANE PROTEIN 60"/>
    <property type="match status" value="1"/>
</dbReference>
<feature type="transmembrane region" description="Helical" evidence="1">
    <location>
        <begin position="290"/>
        <end position="310"/>
    </location>
</feature>
<feature type="transmembrane region" description="Helical" evidence="1">
    <location>
        <begin position="343"/>
        <end position="365"/>
    </location>
</feature>
<gene>
    <name evidence="2" type="ORF">EWB00_003533</name>
</gene>
<feature type="transmembrane region" description="Helical" evidence="1">
    <location>
        <begin position="371"/>
        <end position="390"/>
    </location>
</feature>
<name>A0A4Z2D8H1_SCHJA</name>
<evidence type="ECO:0000313" key="3">
    <source>
        <dbReference type="Proteomes" id="UP000311919"/>
    </source>
</evidence>
<dbReference type="OrthoDB" id="10258440at2759"/>
<sequence length="456" mass="52821">MNKAIFVWTVCSTFLFLLVLKLNEILYWNWFIIFIPMWLVDVILFTASILYMSRKFTHILGEHDAGSRFTQTLSLGFILCKLISQIVLCLSLEGHLDTLLNSFYQLFFVDKASNINKADNSTIVKYRMVYAVFPLWTTLVLCLIIVCAQILTTRSTAIWSFCSNKEPSDNHHERRKQGKTDILSGEMRHNCGIQEVNNIDMQRRKYHLNHFHGRHSESEVNFTLNVFGISFLQLSITFAGVNLFIQIQLIGKWIKENQLVLWISFGVYLLLQLIWEFIPALSRKYPYNIFYLIIMTFLSTFAIASDTILYGGNVVYVIFALSITLFNLVICTVTVTEYDFTKLNLISVIFSIVTDILALIAQILYSALSTHIPFIIIGAVMLPLVVFKLFIEIKKIYGNGKYYYNRIDMVYAAGVIYNCWWRLLLAFLWASSIIQQTDVKNVTDSTDLFSMERQLY</sequence>
<accession>A0A4Z2D8H1</accession>
<evidence type="ECO:0000256" key="1">
    <source>
        <dbReference type="SAM" id="Phobius"/>
    </source>
</evidence>
<feature type="transmembrane region" description="Helical" evidence="1">
    <location>
        <begin position="222"/>
        <end position="247"/>
    </location>
</feature>
<feature type="transmembrane region" description="Helical" evidence="1">
    <location>
        <begin position="410"/>
        <end position="430"/>
    </location>
</feature>
<comment type="caution">
    <text evidence="2">The sequence shown here is derived from an EMBL/GenBank/DDBJ whole genome shotgun (WGS) entry which is preliminary data.</text>
</comment>
<reference evidence="2 3" key="1">
    <citation type="submission" date="2019-03" db="EMBL/GenBank/DDBJ databases">
        <title>An improved genome assembly of the fluke Schistosoma japonicum.</title>
        <authorList>
            <person name="Hu W."/>
            <person name="Luo F."/>
            <person name="Yin M."/>
            <person name="Mo X."/>
            <person name="Sun C."/>
            <person name="Wu Q."/>
            <person name="Zhu B."/>
            <person name="Xiang M."/>
            <person name="Wang J."/>
            <person name="Wang Y."/>
            <person name="Zhang T."/>
            <person name="Xu B."/>
            <person name="Zheng H."/>
            <person name="Feng Z."/>
        </authorList>
    </citation>
    <scope>NUCLEOTIDE SEQUENCE [LARGE SCALE GENOMIC DNA]</scope>
    <source>
        <strain evidence="2">HuSjv2</strain>
        <tissue evidence="2">Worms</tissue>
    </source>
</reference>
<feature type="transmembrane region" description="Helical" evidence="1">
    <location>
        <begin position="316"/>
        <end position="336"/>
    </location>
</feature>
<dbReference type="InterPro" id="IPR019396">
    <property type="entry name" value="TM_Fragile-X-F-assoc"/>
</dbReference>
<organism evidence="2 3">
    <name type="scientific">Schistosoma japonicum</name>
    <name type="common">Blood fluke</name>
    <dbReference type="NCBI Taxonomy" id="6182"/>
    <lineage>
        <taxon>Eukaryota</taxon>
        <taxon>Metazoa</taxon>
        <taxon>Spiralia</taxon>
        <taxon>Lophotrochozoa</taxon>
        <taxon>Platyhelminthes</taxon>
        <taxon>Trematoda</taxon>
        <taxon>Digenea</taxon>
        <taxon>Strigeidida</taxon>
        <taxon>Schistosomatoidea</taxon>
        <taxon>Schistosomatidae</taxon>
        <taxon>Schistosoma</taxon>
    </lineage>
</organism>
<protein>
    <recommendedName>
        <fullName evidence="4">Transmembrane protein</fullName>
    </recommendedName>
</protein>
<feature type="transmembrane region" description="Helical" evidence="1">
    <location>
        <begin position="259"/>
        <end position="278"/>
    </location>
</feature>
<dbReference type="AlphaFoldDB" id="A0A4Z2D8H1"/>
<keyword evidence="1" id="KW-0812">Transmembrane</keyword>
<keyword evidence="1" id="KW-1133">Transmembrane helix</keyword>
<dbReference type="EMBL" id="SKCS01000215">
    <property type="protein sequence ID" value="TNN12719.1"/>
    <property type="molecule type" value="Genomic_DNA"/>
</dbReference>
<feature type="transmembrane region" description="Helical" evidence="1">
    <location>
        <begin position="31"/>
        <end position="52"/>
    </location>
</feature>
<dbReference type="PANTHER" id="PTHR13568">
    <property type="entry name" value="FAM11A, B PROTEIN"/>
    <property type="match status" value="1"/>
</dbReference>
<evidence type="ECO:0000313" key="2">
    <source>
        <dbReference type="EMBL" id="TNN12719.1"/>
    </source>
</evidence>
<dbReference type="Proteomes" id="UP000311919">
    <property type="component" value="Unassembled WGS sequence"/>
</dbReference>
<feature type="transmembrane region" description="Helical" evidence="1">
    <location>
        <begin position="128"/>
        <end position="151"/>
    </location>
</feature>
<proteinExistence type="predicted"/>
<keyword evidence="1" id="KW-0472">Membrane</keyword>
<feature type="transmembrane region" description="Helical" evidence="1">
    <location>
        <begin position="73"/>
        <end position="96"/>
    </location>
</feature>
<dbReference type="STRING" id="6182.A0A4Z2D8H1"/>
<evidence type="ECO:0008006" key="4">
    <source>
        <dbReference type="Google" id="ProtNLM"/>
    </source>
</evidence>
<keyword evidence="3" id="KW-1185">Reference proteome</keyword>